<dbReference type="GeneID" id="16880961"/>
<keyword evidence="2" id="KW-1185">Reference proteome</keyword>
<accession>R9ZYD9</accession>
<dbReference type="EMBL" id="KC821607">
    <property type="protein sequence ID" value="AGO47357.1"/>
    <property type="molecule type" value="Genomic_DNA"/>
</dbReference>
<evidence type="ECO:0000313" key="1">
    <source>
        <dbReference type="EMBL" id="AGO47357.1"/>
    </source>
</evidence>
<reference evidence="2" key="2">
    <citation type="submission" date="2013-03" db="EMBL/GenBank/DDBJ databases">
        <title>The Cellulophaga phages: a novel, diverse, and globally ubiquitous model system.</title>
        <authorList>
            <person name="Holmfeldt K."/>
            <person name="Solonenko N."/>
            <person name="Shah M."/>
            <person name="Corrier K."/>
            <person name="Riemann L."/>
            <person name="VerBerkmoes N.C."/>
            <person name="Sullivan M.B."/>
        </authorList>
    </citation>
    <scope>NUCLEOTIDE SEQUENCE [LARGE SCALE GENOMIC DNA]</scope>
</reference>
<reference evidence="1 2" key="1">
    <citation type="journal article" date="2013" name="Proc. Natl. Acad. Sci. U.S.A.">
        <title>Twelve previously unknown phage genera are ubiquitous in global oceans.</title>
        <authorList>
            <person name="Holmfeldt K."/>
            <person name="Solonenko N."/>
            <person name="Shah M."/>
            <person name="Corrier K."/>
            <person name="Riemann L."/>
            <person name="Verberkmoes N.C."/>
            <person name="Sullivan M.B."/>
        </authorList>
    </citation>
    <scope>NUCLEOTIDE SEQUENCE [LARGE SCALE GENOMIC DNA]</scope>
    <source>
        <strain evidence="1">Phi19:1</strain>
    </source>
</reference>
<dbReference type="KEGG" id="vg:16880961"/>
<proteinExistence type="predicted"/>
<gene>
    <name evidence="1" type="ORF">Phi19:1_gp067</name>
</gene>
<evidence type="ECO:0000313" key="2">
    <source>
        <dbReference type="Proteomes" id="UP000014730"/>
    </source>
</evidence>
<dbReference type="RefSeq" id="YP_008241760.1">
    <property type="nucleotide sequence ID" value="NC_021799.1"/>
</dbReference>
<name>R9ZYD9_9CAUD</name>
<protein>
    <submittedName>
        <fullName evidence="1">Uncharacterized protein</fullName>
    </submittedName>
</protein>
<dbReference type="Proteomes" id="UP000014730">
    <property type="component" value="Segment"/>
</dbReference>
<sequence>MSKNKEEYNKSFVIKNVSKRYGFEKTELSEGISFVLNCSFYKTKYDNIYITDYDFRNYDDLEKKDLSMLLYRCSGVVNAQVISNTLLIDENAFNFVLDNFMYESSNKL</sequence>
<organism evidence="1 2">
    <name type="scientific">Cellulophaga phage phi19:1</name>
    <dbReference type="NCBI Taxonomy" id="1327970"/>
    <lineage>
        <taxon>Viruses</taxon>
        <taxon>Duplodnaviria</taxon>
        <taxon>Heunggongvirae</taxon>
        <taxon>Uroviricota</taxon>
        <taxon>Caudoviricetes</taxon>
        <taxon>Assiduviridae</taxon>
        <taxon>Cellubavirus</taxon>
        <taxon>Cellubavirus phi19una</taxon>
    </lineage>
</organism>